<evidence type="ECO:0000313" key="6">
    <source>
        <dbReference type="Proteomes" id="UP001206983"/>
    </source>
</evidence>
<dbReference type="GO" id="GO:0030688">
    <property type="term" value="C:preribosome, small subunit precursor"/>
    <property type="evidence" value="ECO:0007669"/>
    <property type="project" value="TreeGrafter"/>
</dbReference>
<dbReference type="GO" id="GO:0003677">
    <property type="term" value="F:DNA binding"/>
    <property type="evidence" value="ECO:0007669"/>
    <property type="project" value="UniProtKB-KW"/>
</dbReference>
<dbReference type="Gene3D" id="2.20.28.10">
    <property type="match status" value="1"/>
</dbReference>
<keyword evidence="2" id="KW-0479">Metal-binding</keyword>
<evidence type="ECO:0000256" key="2">
    <source>
        <dbReference type="ARBA" id="ARBA00022723"/>
    </source>
</evidence>
<name>A0AAE3H9H2_9EURY</name>
<dbReference type="InterPro" id="IPR029060">
    <property type="entry name" value="PIN-like_dom_sf"/>
</dbReference>
<gene>
    <name evidence="5" type="ORF">PV02_04430</name>
</gene>
<accession>A0AAE3H9H2</accession>
<dbReference type="GO" id="GO:0030490">
    <property type="term" value="P:maturation of SSU-rRNA"/>
    <property type="evidence" value="ECO:0007669"/>
    <property type="project" value="TreeGrafter"/>
</dbReference>
<evidence type="ECO:0000256" key="3">
    <source>
        <dbReference type="ARBA" id="ARBA00022801"/>
    </source>
</evidence>
<evidence type="ECO:0000259" key="4">
    <source>
        <dbReference type="Pfam" id="PF17146"/>
    </source>
</evidence>
<dbReference type="GO" id="GO:0004521">
    <property type="term" value="F:RNA endonuclease activity"/>
    <property type="evidence" value="ECO:0007669"/>
    <property type="project" value="TreeGrafter"/>
</dbReference>
<dbReference type="CDD" id="cd09876">
    <property type="entry name" value="PIN_Nob1-like"/>
    <property type="match status" value="1"/>
</dbReference>
<sequence length="158" mass="17296">MIYIADSAVFIMGKDIDPSTLVTVSSVAGELRSHEASMRFELALEGGARVEAVDPVLRQQVVCAAGSTKDSEELSSTDIDVLAKALEYGESAVLLTDDYAVQNTASVLGIRFLPVVQKKIKDVLVWEKECFGCRRRFPSGDVCPVCGSELRKKRKRKI</sequence>
<evidence type="ECO:0000313" key="5">
    <source>
        <dbReference type="EMBL" id="MCQ6962426.1"/>
    </source>
</evidence>
<comment type="caution">
    <text evidence="5">The sequence shown here is derived from an EMBL/GenBank/DDBJ whole genome shotgun (WGS) entry which is preliminary data.</text>
</comment>
<keyword evidence="1" id="KW-0540">Nuclease</keyword>
<dbReference type="Gene3D" id="3.40.50.1010">
    <property type="entry name" value="5'-nuclease"/>
    <property type="match status" value="1"/>
</dbReference>
<dbReference type="InterPro" id="IPR039907">
    <property type="entry name" value="NOB1"/>
</dbReference>
<dbReference type="AlphaFoldDB" id="A0AAE3H9H2"/>
<keyword evidence="6" id="KW-1185">Reference proteome</keyword>
<proteinExistence type="predicted"/>
<organism evidence="5 6">
    <name type="scientific">Methanolobus chelungpuianus</name>
    <dbReference type="NCBI Taxonomy" id="502115"/>
    <lineage>
        <taxon>Archaea</taxon>
        <taxon>Methanobacteriati</taxon>
        <taxon>Methanobacteriota</taxon>
        <taxon>Stenosarchaea group</taxon>
        <taxon>Methanomicrobia</taxon>
        <taxon>Methanosarcinales</taxon>
        <taxon>Methanosarcinaceae</taxon>
        <taxon>Methanolobus</taxon>
    </lineage>
</organism>
<dbReference type="GO" id="GO:0016787">
    <property type="term" value="F:hydrolase activity"/>
    <property type="evidence" value="ECO:0007669"/>
    <property type="project" value="UniProtKB-KW"/>
</dbReference>
<keyword evidence="3" id="KW-0378">Hydrolase</keyword>
<evidence type="ECO:0000256" key="1">
    <source>
        <dbReference type="ARBA" id="ARBA00022722"/>
    </source>
</evidence>
<dbReference type="InterPro" id="IPR033411">
    <property type="entry name" value="Ribonuclease_PIN"/>
</dbReference>
<dbReference type="SUPFAM" id="SSF88723">
    <property type="entry name" value="PIN domain-like"/>
    <property type="match status" value="1"/>
</dbReference>
<dbReference type="GO" id="GO:0046872">
    <property type="term" value="F:metal ion binding"/>
    <property type="evidence" value="ECO:0007669"/>
    <property type="project" value="UniProtKB-KW"/>
</dbReference>
<keyword evidence="5" id="KW-0238">DNA-binding</keyword>
<dbReference type="Pfam" id="PF17146">
    <property type="entry name" value="PIN_6"/>
    <property type="match status" value="1"/>
</dbReference>
<reference evidence="5 6" key="1">
    <citation type="journal article" date="2011" name="Appl. Environ. Microbiol.">
        <title>Methanogenic archaea isolated from Taiwan's Chelungpu fault.</title>
        <authorList>
            <person name="Wu S.Y."/>
            <person name="Lai M.C."/>
        </authorList>
    </citation>
    <scope>NUCLEOTIDE SEQUENCE [LARGE SCALE GENOMIC DNA]</scope>
    <source>
        <strain evidence="5 6">St545Mb</strain>
    </source>
</reference>
<dbReference type="Proteomes" id="UP001206983">
    <property type="component" value="Unassembled WGS sequence"/>
</dbReference>
<dbReference type="PANTHER" id="PTHR12814:SF2">
    <property type="entry name" value="RNA-BINDING PROTEIN NOB1"/>
    <property type="match status" value="1"/>
</dbReference>
<dbReference type="RefSeq" id="WP_256622192.1">
    <property type="nucleotide sequence ID" value="NZ_JTEO01000004.1"/>
</dbReference>
<dbReference type="EMBL" id="JTEO01000004">
    <property type="protein sequence ID" value="MCQ6962426.1"/>
    <property type="molecule type" value="Genomic_DNA"/>
</dbReference>
<feature type="domain" description="Ribonuclease PIN" evidence="4">
    <location>
        <begin position="4"/>
        <end position="87"/>
    </location>
</feature>
<dbReference type="PANTHER" id="PTHR12814">
    <property type="entry name" value="RNA-BINDING PROTEIN NOB1"/>
    <property type="match status" value="1"/>
</dbReference>
<protein>
    <submittedName>
        <fullName evidence="5">DNA-binding protein</fullName>
    </submittedName>
</protein>